<proteinExistence type="predicted"/>
<reference evidence="2" key="1">
    <citation type="journal article" date="2023" name="Nat. Plants">
        <title>Single-cell RNA sequencing provides a high-resolution roadmap for understanding the multicellular compartmentation of specialized metabolism.</title>
        <authorList>
            <person name="Sun S."/>
            <person name="Shen X."/>
            <person name="Li Y."/>
            <person name="Li Y."/>
            <person name="Wang S."/>
            <person name="Li R."/>
            <person name="Zhang H."/>
            <person name="Shen G."/>
            <person name="Guo B."/>
            <person name="Wei J."/>
            <person name="Xu J."/>
            <person name="St-Pierre B."/>
            <person name="Chen S."/>
            <person name="Sun C."/>
        </authorList>
    </citation>
    <scope>NUCLEOTIDE SEQUENCE [LARGE SCALE GENOMIC DNA]</scope>
</reference>
<accession>A0ACC0B818</accession>
<sequence>MEAESLSPSRQFHPGEEVQPVPKKQKMSSTSATSDDDEREPTAAGVDGAQEGPKPERKPRYKRRKIAIFFAYCGVGYQGMQKNPGAKTIEGELEEALFHAGAVPDHDRGCPRRYDWARSARTDKGVSAVGQVVSGRFYVDPPGLVERLNSILPSQIRIFGYKRVTKSFNAKKFCDKRRYVYLIPLFALDPSRHRDRESVFASLGSGNELVKCLECSERGRKVIGRMGKRKFDTETAPEVNVAESGILSNTGGPKKSSEMQEESQQAADSLENSNDMNVSCEKTKQTARELENGAIDIVKSDGEKVENQDGELKVEKSDFCYGDKERERFNRILKTYEGTHNFHNFTTRTKAEDPAAKRYIISFEAKTTVIVDGIEFVKCEVLGQSFMLHQIRKMIGLAVAIMRNSAPESLIETAFRQDVNINVPMAPEVGLYLDECFFTSYNKKWGDGHGELSMKSYAEEAEDFKMKYIYSHIASTEHKEGVAALWLHSLNHRNYPDLRAGGNNMETNTESLEADAAVGVVSNSSKADAEGLEPEGIPA</sequence>
<keyword evidence="2" id="KW-1185">Reference proteome</keyword>
<comment type="caution">
    <text evidence="1">The sequence shown here is derived from an EMBL/GenBank/DDBJ whole genome shotgun (WGS) entry which is preliminary data.</text>
</comment>
<dbReference type="Proteomes" id="UP001060085">
    <property type="component" value="Linkage Group LG04"/>
</dbReference>
<name>A0ACC0B818_CATRO</name>
<evidence type="ECO:0000313" key="2">
    <source>
        <dbReference type="Proteomes" id="UP001060085"/>
    </source>
</evidence>
<protein>
    <submittedName>
        <fullName evidence="1">Uncharacterized protein</fullName>
    </submittedName>
</protein>
<dbReference type="EMBL" id="CM044704">
    <property type="protein sequence ID" value="KAI5668790.1"/>
    <property type="molecule type" value="Genomic_DNA"/>
</dbReference>
<gene>
    <name evidence="1" type="ORF">M9H77_18643</name>
</gene>
<organism evidence="1 2">
    <name type="scientific">Catharanthus roseus</name>
    <name type="common">Madagascar periwinkle</name>
    <name type="synonym">Vinca rosea</name>
    <dbReference type="NCBI Taxonomy" id="4058"/>
    <lineage>
        <taxon>Eukaryota</taxon>
        <taxon>Viridiplantae</taxon>
        <taxon>Streptophyta</taxon>
        <taxon>Embryophyta</taxon>
        <taxon>Tracheophyta</taxon>
        <taxon>Spermatophyta</taxon>
        <taxon>Magnoliopsida</taxon>
        <taxon>eudicotyledons</taxon>
        <taxon>Gunneridae</taxon>
        <taxon>Pentapetalae</taxon>
        <taxon>asterids</taxon>
        <taxon>lamiids</taxon>
        <taxon>Gentianales</taxon>
        <taxon>Apocynaceae</taxon>
        <taxon>Rauvolfioideae</taxon>
        <taxon>Vinceae</taxon>
        <taxon>Catharanthinae</taxon>
        <taxon>Catharanthus</taxon>
    </lineage>
</organism>
<evidence type="ECO:0000313" key="1">
    <source>
        <dbReference type="EMBL" id="KAI5668790.1"/>
    </source>
</evidence>